<reference evidence="2 3" key="1">
    <citation type="submission" date="2019-02" db="EMBL/GenBank/DDBJ databases">
        <title>Deep-cultivation of Planctomycetes and their phenomic and genomic characterization uncovers novel biology.</title>
        <authorList>
            <person name="Wiegand S."/>
            <person name="Jogler M."/>
            <person name="Boedeker C."/>
            <person name="Pinto D."/>
            <person name="Vollmers J."/>
            <person name="Rivas-Marin E."/>
            <person name="Kohn T."/>
            <person name="Peeters S.H."/>
            <person name="Heuer A."/>
            <person name="Rast P."/>
            <person name="Oberbeckmann S."/>
            <person name="Bunk B."/>
            <person name="Jeske O."/>
            <person name="Meyerdierks A."/>
            <person name="Storesund J.E."/>
            <person name="Kallscheuer N."/>
            <person name="Luecker S."/>
            <person name="Lage O.M."/>
            <person name="Pohl T."/>
            <person name="Merkel B.J."/>
            <person name="Hornburger P."/>
            <person name="Mueller R.-W."/>
            <person name="Bruemmer F."/>
            <person name="Labrenz M."/>
            <person name="Spormann A.M."/>
            <person name="Op den Camp H."/>
            <person name="Overmann J."/>
            <person name="Amann R."/>
            <person name="Jetten M.S.M."/>
            <person name="Mascher T."/>
            <person name="Medema M.H."/>
            <person name="Devos D.P."/>
            <person name="Kaster A.-K."/>
            <person name="Ovreas L."/>
            <person name="Rohde M."/>
            <person name="Galperin M.Y."/>
            <person name="Jogler C."/>
        </authorList>
    </citation>
    <scope>NUCLEOTIDE SEQUENCE [LARGE SCALE GENOMIC DNA]</scope>
    <source>
        <strain evidence="2 3">SV_7m_r</strain>
    </source>
</reference>
<feature type="region of interest" description="Disordered" evidence="1">
    <location>
        <begin position="80"/>
        <end position="102"/>
    </location>
</feature>
<sequence length="704" mass="74356">MTLAQFDSAGQLHCQCGQALCVPKQGPAAQITAKCQTCSGGFVLGAAAAGMQLSCACGSLVQVPDLILELAGPAEPIAAEPQQAEPEPVAEASPSLDESPQVAAEIPAASVPAASVPAASVPAASVPAASVPAASVPAASVRLPVAALPQLYSIEIPPPPVAHHDAVDQDSEAIARPALRLPITAFPELYSIEVPPAVPASEQVAEPIRLPVTAFPELYSIEIPVPPVVAQPEPIRLPVTAFPDLYSIQIPVPPEVSQLEPIRLPVTAFPDLYSIEIPVPPVVAQPEPIRLPVTAFPDLYSIQIPVPPEVSQPEPVAEPIRLPVTAVPELYQIAVPEKLLDRQSRIPRQKLVDADVMLCPGCGLSHSADLAGRQFTCRCGQQFPDAALGVLDELMQYNLVPFQPIAIDRTGAVPGPDLRMFTVPAVSGSFDQATANAVAIVSGDVAKDVSSADAMVRGWTWRQWGLGVLATGALSLTAVALLWDRHAGTVASTEQGYRIPLMAAEPLRVDPIRSVEDKRVVGADAKSGKEALVAWSPELDSTAVPAVVPVGVIETAVESIESSSEIEQANIEKANADSGGLLSQDLLAVPLSLAKGFEQQELLSEIALRQFAESVTALGERQAELKLSDLLWLADRWESYAQRAETHELAARCYWQAAAAMAMSREVAGSGVAEVASYQQRQELLTQKSHAETRMVSAEQGLRR</sequence>
<name>A0A517SU95_9BACT</name>
<dbReference type="AlphaFoldDB" id="A0A517SU95"/>
<feature type="compositionally biased region" description="Low complexity" evidence="1">
    <location>
        <begin position="80"/>
        <end position="94"/>
    </location>
</feature>
<proteinExistence type="predicted"/>
<accession>A0A517SU95</accession>
<keyword evidence="3" id="KW-1185">Reference proteome</keyword>
<evidence type="ECO:0000313" key="2">
    <source>
        <dbReference type="EMBL" id="QDT59680.1"/>
    </source>
</evidence>
<gene>
    <name evidence="2" type="ORF">SV7mr_21890</name>
</gene>
<protein>
    <submittedName>
        <fullName evidence="2">Uncharacterized protein</fullName>
    </submittedName>
</protein>
<evidence type="ECO:0000256" key="1">
    <source>
        <dbReference type="SAM" id="MobiDB-lite"/>
    </source>
</evidence>
<evidence type="ECO:0000313" key="3">
    <source>
        <dbReference type="Proteomes" id="UP000315003"/>
    </source>
</evidence>
<dbReference type="Proteomes" id="UP000315003">
    <property type="component" value="Chromosome"/>
</dbReference>
<organism evidence="2 3">
    <name type="scientific">Stieleria bergensis</name>
    <dbReference type="NCBI Taxonomy" id="2528025"/>
    <lineage>
        <taxon>Bacteria</taxon>
        <taxon>Pseudomonadati</taxon>
        <taxon>Planctomycetota</taxon>
        <taxon>Planctomycetia</taxon>
        <taxon>Pirellulales</taxon>
        <taxon>Pirellulaceae</taxon>
        <taxon>Stieleria</taxon>
    </lineage>
</organism>
<dbReference type="EMBL" id="CP036272">
    <property type="protein sequence ID" value="QDT59680.1"/>
    <property type="molecule type" value="Genomic_DNA"/>
</dbReference>